<protein>
    <recommendedName>
        <fullName evidence="3">DUF4241 domain-containing protein</fullName>
    </recommendedName>
</protein>
<reference evidence="2" key="1">
    <citation type="journal article" date="2019" name="Int. J. Syst. Evol. Microbiol.">
        <title>The Global Catalogue of Microorganisms (GCM) 10K type strain sequencing project: providing services to taxonomists for standard genome sequencing and annotation.</title>
        <authorList>
            <consortium name="The Broad Institute Genomics Platform"/>
            <consortium name="The Broad Institute Genome Sequencing Center for Infectious Disease"/>
            <person name="Wu L."/>
            <person name="Ma J."/>
        </authorList>
    </citation>
    <scope>NUCLEOTIDE SEQUENCE [LARGE SCALE GENOMIC DNA]</scope>
    <source>
        <strain evidence="2">JCM 4586</strain>
    </source>
</reference>
<comment type="caution">
    <text evidence="1">The sequence shown here is derived from an EMBL/GenBank/DDBJ whole genome shotgun (WGS) entry which is preliminary data.</text>
</comment>
<dbReference type="Proteomes" id="UP000659223">
    <property type="component" value="Unassembled WGS sequence"/>
</dbReference>
<evidence type="ECO:0000313" key="1">
    <source>
        <dbReference type="EMBL" id="GGY06666.1"/>
    </source>
</evidence>
<sequence>MTDQARTAIQVTYGEQWDFATLKVVGALTRSQAEERDAAGLPYVVVFGTAGRTTPVEVQLTSWADHYLGAWAYDEHGRRICEFDLRLLDDTRLLIRHAENWEYDAPDMPEFAAHCRRTTVDLYPDGRAQRMVSPFGSDGTTVTRSGIGDEQRWLDRPAFGQWVMFSAAGQGLAGRLLTYEDAQPATGNSPQTAVDAWRPPRTRPPLWLDALFRPGTRLSTALEPLELLTVLEPRPVGTVRVPSGRIVVDCPVTGGGRELTVSIPSGEYLVDTARTGYTYEFMGKQVEAEDMTAVRLRVSDEPAVRWEMGLGAGEDVRLLRDGHAYGFSTDTATGGFADAVAWPVLAGLFRQALQTNATGPAEQLSDGFLRTTDESLNADLMAFPTGGDGTYAVWVGRGRSGEVTAIVVQAGYLHDVQVL</sequence>
<name>A0ABQ2Z9V5_9ACTN</name>
<accession>A0ABQ2Z9V5</accession>
<evidence type="ECO:0000313" key="2">
    <source>
        <dbReference type="Proteomes" id="UP000659223"/>
    </source>
</evidence>
<keyword evidence="2" id="KW-1185">Reference proteome</keyword>
<proteinExistence type="predicted"/>
<dbReference type="InterPro" id="IPR025335">
    <property type="entry name" value="DUF4241"/>
</dbReference>
<dbReference type="Pfam" id="PF14025">
    <property type="entry name" value="DUF4241"/>
    <property type="match status" value="1"/>
</dbReference>
<organism evidence="1 2">
    <name type="scientific">Streptomyces hiroshimensis</name>
    <dbReference type="NCBI Taxonomy" id="66424"/>
    <lineage>
        <taxon>Bacteria</taxon>
        <taxon>Bacillati</taxon>
        <taxon>Actinomycetota</taxon>
        <taxon>Actinomycetes</taxon>
        <taxon>Kitasatosporales</taxon>
        <taxon>Streptomycetaceae</taxon>
        <taxon>Streptomyces</taxon>
    </lineage>
</organism>
<evidence type="ECO:0008006" key="3">
    <source>
        <dbReference type="Google" id="ProtNLM"/>
    </source>
</evidence>
<dbReference type="EMBL" id="BMUT01000018">
    <property type="protein sequence ID" value="GGY06666.1"/>
    <property type="molecule type" value="Genomic_DNA"/>
</dbReference>
<dbReference type="RefSeq" id="WP_190025059.1">
    <property type="nucleotide sequence ID" value="NZ_BMUT01000018.1"/>
</dbReference>
<gene>
    <name evidence="1" type="ORF">GCM10010324_61810</name>
</gene>